<dbReference type="Pfam" id="PF00999">
    <property type="entry name" value="Na_H_Exchanger"/>
    <property type="match status" value="2"/>
</dbReference>
<keyword evidence="7" id="KW-0967">Endosome</keyword>
<dbReference type="InterPro" id="IPR018422">
    <property type="entry name" value="Cation/H_exchanger_CPA1"/>
</dbReference>
<comment type="similarity">
    <text evidence="3">Belongs to the monovalent cation:proton antiporter 1 (CPA1) transporter (TC 2.A.36) family.</text>
</comment>
<feature type="transmembrane region" description="Helical" evidence="14">
    <location>
        <begin position="363"/>
        <end position="383"/>
    </location>
</feature>
<evidence type="ECO:0000256" key="1">
    <source>
        <dbReference type="ARBA" id="ARBA00004195"/>
    </source>
</evidence>
<feature type="transmembrane region" description="Helical" evidence="14">
    <location>
        <begin position="395"/>
        <end position="412"/>
    </location>
</feature>
<evidence type="ECO:0000256" key="10">
    <source>
        <dbReference type="ARBA" id="ARBA00023065"/>
    </source>
</evidence>
<keyword evidence="12" id="KW-0739">Sodium transport</keyword>
<evidence type="ECO:0000256" key="9">
    <source>
        <dbReference type="ARBA" id="ARBA00023053"/>
    </source>
</evidence>
<dbReference type="AlphaFoldDB" id="A0A8V0YMA5"/>
<dbReference type="PANTHER" id="PTHR10110:SF61">
    <property type="entry name" value="SODIUM_HYDROGEN EXCHANGER 9"/>
    <property type="match status" value="1"/>
</dbReference>
<feature type="transmembrane region" description="Helical" evidence="14">
    <location>
        <begin position="235"/>
        <end position="258"/>
    </location>
</feature>
<evidence type="ECO:0000256" key="6">
    <source>
        <dbReference type="ARBA" id="ARBA00022692"/>
    </source>
</evidence>
<evidence type="ECO:0000256" key="11">
    <source>
        <dbReference type="ARBA" id="ARBA00023136"/>
    </source>
</evidence>
<evidence type="ECO:0000313" key="17">
    <source>
        <dbReference type="Proteomes" id="UP000000539"/>
    </source>
</evidence>
<feature type="region of interest" description="Disordered" evidence="13">
    <location>
        <begin position="546"/>
        <end position="571"/>
    </location>
</feature>
<dbReference type="Gene3D" id="6.10.140.1330">
    <property type="match status" value="1"/>
</dbReference>
<reference evidence="16" key="1">
    <citation type="submission" date="2020-11" db="EMBL/GenBank/DDBJ databases">
        <title>Gallus gallus (Chicken) genome, bGalGal1, GRCg7b, maternal haplotype autosomes + Z &amp; W.</title>
        <authorList>
            <person name="Warren W."/>
            <person name="Formenti G."/>
            <person name="Fedrigo O."/>
            <person name="Haase B."/>
            <person name="Mountcastle J."/>
            <person name="Balacco J."/>
            <person name="Tracey A."/>
            <person name="Schneider V."/>
            <person name="Okimoto R."/>
            <person name="Cheng H."/>
            <person name="Hawken R."/>
            <person name="Howe K."/>
            <person name="Jarvis E.D."/>
        </authorList>
    </citation>
    <scope>NUCLEOTIDE SEQUENCE [LARGE SCALE GENOMIC DNA]</scope>
    <source>
        <strain evidence="16">Broiler</strain>
    </source>
</reference>
<keyword evidence="10" id="KW-0406">Ion transport</keyword>
<name>A0A8V0YMA5_CHICK</name>
<feature type="compositionally biased region" description="Polar residues" evidence="13">
    <location>
        <begin position="550"/>
        <end position="571"/>
    </location>
</feature>
<dbReference type="PANTHER" id="PTHR10110">
    <property type="entry name" value="SODIUM/HYDROGEN EXCHANGER"/>
    <property type="match status" value="1"/>
</dbReference>
<evidence type="ECO:0000256" key="7">
    <source>
        <dbReference type="ARBA" id="ARBA00022753"/>
    </source>
</evidence>
<evidence type="ECO:0000256" key="13">
    <source>
        <dbReference type="SAM" id="MobiDB-lite"/>
    </source>
</evidence>
<organism evidence="16 17">
    <name type="scientific">Gallus gallus</name>
    <name type="common">Chicken</name>
    <dbReference type="NCBI Taxonomy" id="9031"/>
    <lineage>
        <taxon>Eukaryota</taxon>
        <taxon>Metazoa</taxon>
        <taxon>Chordata</taxon>
        <taxon>Craniata</taxon>
        <taxon>Vertebrata</taxon>
        <taxon>Euteleostomi</taxon>
        <taxon>Archelosauria</taxon>
        <taxon>Archosauria</taxon>
        <taxon>Dinosauria</taxon>
        <taxon>Saurischia</taxon>
        <taxon>Theropoda</taxon>
        <taxon>Coelurosauria</taxon>
        <taxon>Aves</taxon>
        <taxon>Neognathae</taxon>
        <taxon>Galloanserae</taxon>
        <taxon>Galliformes</taxon>
        <taxon>Phasianidae</taxon>
        <taxon>Phasianinae</taxon>
        <taxon>Gallus</taxon>
    </lineage>
</organism>
<keyword evidence="6 14" id="KW-0812">Transmembrane</keyword>
<gene>
    <name evidence="16" type="primary">SLC9A9</name>
</gene>
<feature type="transmembrane region" description="Helical" evidence="14">
    <location>
        <begin position="278"/>
        <end position="302"/>
    </location>
</feature>
<keyword evidence="4" id="KW-0813">Transport</keyword>
<evidence type="ECO:0000259" key="15">
    <source>
        <dbReference type="Pfam" id="PF00999"/>
    </source>
</evidence>
<comment type="subcellular location">
    <subcellularLocation>
        <location evidence="2">Cell membrane</location>
        <topology evidence="2">Multi-pass membrane protein</topology>
    </subcellularLocation>
    <subcellularLocation>
        <location evidence="1">Recycling endosome membrane</location>
        <topology evidence="1">Multi-pass membrane protein</topology>
    </subcellularLocation>
</comment>
<feature type="transmembrane region" description="Helical" evidence="14">
    <location>
        <begin position="162"/>
        <end position="185"/>
    </location>
</feature>
<evidence type="ECO:0000256" key="3">
    <source>
        <dbReference type="ARBA" id="ARBA00007367"/>
    </source>
</evidence>
<evidence type="ECO:0000256" key="14">
    <source>
        <dbReference type="SAM" id="Phobius"/>
    </source>
</evidence>
<reference evidence="16" key="3">
    <citation type="submission" date="2025-09" db="UniProtKB">
        <authorList>
            <consortium name="Ensembl"/>
        </authorList>
    </citation>
    <scope>IDENTIFICATION</scope>
    <source>
        <strain evidence="16">broiler</strain>
    </source>
</reference>
<accession>A0A8V0YMA5</accession>
<dbReference type="GO" id="GO:0055038">
    <property type="term" value="C:recycling endosome membrane"/>
    <property type="evidence" value="ECO:0007669"/>
    <property type="project" value="UniProtKB-SubCell"/>
</dbReference>
<feature type="transmembrane region" description="Helical" evidence="14">
    <location>
        <begin position="48"/>
        <end position="69"/>
    </location>
</feature>
<proteinExistence type="inferred from homology"/>
<dbReference type="GO" id="GO:0006885">
    <property type="term" value="P:regulation of pH"/>
    <property type="evidence" value="ECO:0007669"/>
    <property type="project" value="InterPro"/>
</dbReference>
<dbReference type="Proteomes" id="UP000000539">
    <property type="component" value="Chromosome 9"/>
</dbReference>
<dbReference type="GeneTree" id="ENSGT00940000160094"/>
<reference evidence="16" key="2">
    <citation type="submission" date="2025-08" db="UniProtKB">
        <authorList>
            <consortium name="Ensembl"/>
        </authorList>
    </citation>
    <scope>IDENTIFICATION</scope>
    <source>
        <strain evidence="16">broiler</strain>
    </source>
</reference>
<evidence type="ECO:0000256" key="12">
    <source>
        <dbReference type="ARBA" id="ARBA00023201"/>
    </source>
</evidence>
<feature type="transmembrane region" description="Helical" evidence="14">
    <location>
        <begin position="133"/>
        <end position="150"/>
    </location>
</feature>
<keyword evidence="5" id="KW-1003">Cell membrane</keyword>
<dbReference type="InterPro" id="IPR006153">
    <property type="entry name" value="Cation/H_exchanger_TM"/>
</dbReference>
<feature type="transmembrane region" description="Helical" evidence="14">
    <location>
        <begin position="314"/>
        <end position="343"/>
    </location>
</feature>
<dbReference type="PRINTS" id="PR01084">
    <property type="entry name" value="NAHEXCHNGR"/>
</dbReference>
<dbReference type="InterPro" id="IPR002090">
    <property type="entry name" value="NHE-6/7/9"/>
</dbReference>
<evidence type="ECO:0000256" key="4">
    <source>
        <dbReference type="ARBA" id="ARBA00022448"/>
    </source>
</evidence>
<keyword evidence="17" id="KW-1185">Reference proteome</keyword>
<protein>
    <submittedName>
        <fullName evidence="16">Solute carrier family 9 member A9</fullName>
    </submittedName>
</protein>
<evidence type="ECO:0000256" key="2">
    <source>
        <dbReference type="ARBA" id="ARBA00004651"/>
    </source>
</evidence>
<evidence type="ECO:0000313" key="16">
    <source>
        <dbReference type="Ensembl" id="ENSGALP00010022108.1"/>
    </source>
</evidence>
<sequence>MEKLKKYALLKDEDQFYHEGAVELLVFNFLLILTILTIWLFKNHRFRFLHETGGAMVYGLVMGLIIRYATKTSDVESGTIYECEKLKSGPSSLLINITNQVYEYQYKREINRHNVNAHQGNAMLQKMTFDPSIFFNILLPPIIFHAGYSLKKRHFFRNLGSILTYAFLGTAISCIVIGLIMYGFVKAMVRLGQLKGWEFHFTDCLFFGSLMSATDPVTVLAIFNELHVDTDLYTLLFGESVLNDAVAIVLTYSISIYSPKENPNAFDAAAFFQSVGNFLGIFAGSFAMGSSYAVVTALLTKFTKLCEFPMLETGLFFLLSWSAFLSAEAAGLTGIVAVLFCGVTQAHYTYNNLSSDSKMRTKQLAVFVARACNIYPLTFLLNFGRKQKIPRNFQHMMMFSGLRGAIAFALAIQDTESQPKQMMFTTALLIVFFTVWVFGGGTTPMLAWLQIRVGVDPDEDMKAEAANQSASNLDKNTTKAESAWLFRVWYVFDHRYLKPILTHAGPPLTTTLPEWCNPVARLLTSPSAYSDQLKNEDTDYIINNDELTKNQEASARTPVPTQDRTGCSNQAAGKEDICEGDLGLGAYKLQFEHTPGQPQLNSSA</sequence>
<dbReference type="GO" id="GO:0015385">
    <property type="term" value="F:sodium:proton antiporter activity"/>
    <property type="evidence" value="ECO:0007669"/>
    <property type="project" value="InterPro"/>
</dbReference>
<keyword evidence="9" id="KW-0915">Sodium</keyword>
<feature type="domain" description="Cation/H+ exchanger transmembrane" evidence="15">
    <location>
        <begin position="33"/>
        <end position="355"/>
    </location>
</feature>
<evidence type="ECO:0000256" key="5">
    <source>
        <dbReference type="ARBA" id="ARBA00022475"/>
    </source>
</evidence>
<feature type="transmembrane region" description="Helical" evidence="14">
    <location>
        <begin position="424"/>
        <end position="449"/>
    </location>
</feature>
<keyword evidence="11 14" id="KW-0472">Membrane</keyword>
<feature type="transmembrane region" description="Helical" evidence="14">
    <location>
        <begin position="20"/>
        <end position="41"/>
    </location>
</feature>
<dbReference type="PRINTS" id="PR01088">
    <property type="entry name" value="NAHEXCHNGR6"/>
</dbReference>
<keyword evidence="8 14" id="KW-1133">Transmembrane helix</keyword>
<dbReference type="GO" id="GO:0005886">
    <property type="term" value="C:plasma membrane"/>
    <property type="evidence" value="ECO:0007669"/>
    <property type="project" value="UniProtKB-SubCell"/>
</dbReference>
<evidence type="ECO:0000256" key="8">
    <source>
        <dbReference type="ARBA" id="ARBA00022989"/>
    </source>
</evidence>
<dbReference type="OrthoDB" id="196264at2759"/>
<dbReference type="InterPro" id="IPR004709">
    <property type="entry name" value="NaH_exchanger"/>
</dbReference>
<dbReference type="Ensembl" id="ENSGALT00010038293.1">
    <property type="protein sequence ID" value="ENSGALP00010022108.1"/>
    <property type="gene ID" value="ENSGALG00010015887.1"/>
</dbReference>
<feature type="domain" description="Cation/H+ exchanger transmembrane" evidence="15">
    <location>
        <begin position="364"/>
        <end position="448"/>
    </location>
</feature>